<dbReference type="PIRSF" id="PIRSF000429">
    <property type="entry name" value="Ac-CoA_Ac_transf"/>
    <property type="match status" value="1"/>
</dbReference>
<evidence type="ECO:0000259" key="3">
    <source>
        <dbReference type="Pfam" id="PF00108"/>
    </source>
</evidence>
<dbReference type="AlphaFoldDB" id="A0A1H6FSY0"/>
<evidence type="ECO:0000313" key="5">
    <source>
        <dbReference type="EMBL" id="SEH13522.1"/>
    </source>
</evidence>
<dbReference type="PANTHER" id="PTHR42870">
    <property type="entry name" value="ACETYL-COA C-ACETYLTRANSFERASE"/>
    <property type="match status" value="1"/>
</dbReference>
<dbReference type="InterPro" id="IPR016039">
    <property type="entry name" value="Thiolase-like"/>
</dbReference>
<dbReference type="InterPro" id="IPR055140">
    <property type="entry name" value="Thiolase_C_2"/>
</dbReference>
<gene>
    <name evidence="5" type="ORF">SAMN04487967_1426</name>
</gene>
<accession>A0A1H6FSY0</accession>
<dbReference type="Proteomes" id="UP000199112">
    <property type="component" value="Unassembled WGS sequence"/>
</dbReference>
<dbReference type="GO" id="GO:0008299">
    <property type="term" value="P:isoprenoid biosynthetic process"/>
    <property type="evidence" value="ECO:0007669"/>
    <property type="project" value="UniProtKB-KW"/>
</dbReference>
<proteinExistence type="predicted"/>
<reference evidence="6" key="1">
    <citation type="submission" date="2016-10" db="EMBL/GenBank/DDBJ databases">
        <authorList>
            <person name="Varghese N."/>
            <person name="Submissions S."/>
        </authorList>
    </citation>
    <scope>NUCLEOTIDE SEQUENCE [LARGE SCALE GENOMIC DNA]</scope>
    <source>
        <strain evidence="6">CGMCC 1.8981</strain>
    </source>
</reference>
<feature type="region of interest" description="Disordered" evidence="2">
    <location>
        <begin position="1"/>
        <end position="20"/>
    </location>
</feature>
<keyword evidence="5" id="KW-0808">Transferase</keyword>
<dbReference type="OrthoDB" id="167534at2157"/>
<protein>
    <submittedName>
        <fullName evidence="5">Acetyl-CoA C-acetyltransferase</fullName>
    </submittedName>
</protein>
<feature type="domain" description="Thiolase C-terminal" evidence="4">
    <location>
        <begin position="243"/>
        <end position="384"/>
    </location>
</feature>
<sequence length="387" mass="40846">MTASTPVVSGVTQLPNGTHDAPEQELALEVILDALDDASTPLSAVDGLYMSAPRPWTDQKFFSTALHHRLGLETTRTLELSTGGTSGGQAFHAAVSAVRRGEVDTAVVFAVERNSSIETTDSYFEYALRMFDVEFQSPTGLSVPGVYAQSLQRYLHEYDVDHEAVANIVVEKRTNAADDPNTLFDDTVTRADVLEARPIADPLTLLECPAPCDGGAALVVSSAEEARDEERAVEVAGIGSHHASSHMLVSHGESVTELPAVESAADAASEQAGVPTDEVDVYEPYAPFPHIEAMTVEALGLAVRGEGVDACLEGKTAPDGEFPISPSGGCIGRGHPPMVTPLLNHVEAVKQLRGTASTQIPDARSVLTTAEHGHVNGATATIFQTEA</sequence>
<dbReference type="Gene3D" id="3.40.47.10">
    <property type="match status" value="1"/>
</dbReference>
<dbReference type="GO" id="GO:0016747">
    <property type="term" value="F:acyltransferase activity, transferring groups other than amino-acyl groups"/>
    <property type="evidence" value="ECO:0007669"/>
    <property type="project" value="InterPro"/>
</dbReference>
<keyword evidence="1" id="KW-0414">Isoprene biosynthesis</keyword>
<feature type="compositionally biased region" description="Polar residues" evidence="2">
    <location>
        <begin position="1"/>
        <end position="16"/>
    </location>
</feature>
<dbReference type="Pfam" id="PF22691">
    <property type="entry name" value="Thiolase_C_1"/>
    <property type="match status" value="1"/>
</dbReference>
<name>A0A1H6FSY0_9EURY</name>
<dbReference type="PANTHER" id="PTHR42870:SF1">
    <property type="entry name" value="NON-SPECIFIC LIPID-TRANSFER PROTEIN-LIKE 2"/>
    <property type="match status" value="1"/>
</dbReference>
<organism evidence="5 6">
    <name type="scientific">Natronorubrum sediminis</name>
    <dbReference type="NCBI Taxonomy" id="640943"/>
    <lineage>
        <taxon>Archaea</taxon>
        <taxon>Methanobacteriati</taxon>
        <taxon>Methanobacteriota</taxon>
        <taxon>Stenosarchaea group</taxon>
        <taxon>Halobacteria</taxon>
        <taxon>Halobacteriales</taxon>
        <taxon>Natrialbaceae</taxon>
        <taxon>Natronorubrum</taxon>
    </lineage>
</organism>
<feature type="domain" description="Thiolase N-terminal" evidence="3">
    <location>
        <begin position="18"/>
        <end position="188"/>
    </location>
</feature>
<dbReference type="InterPro" id="IPR020616">
    <property type="entry name" value="Thiolase_N"/>
</dbReference>
<evidence type="ECO:0000256" key="2">
    <source>
        <dbReference type="SAM" id="MobiDB-lite"/>
    </source>
</evidence>
<dbReference type="CDD" id="cd00829">
    <property type="entry name" value="SCP-x_thiolase"/>
    <property type="match status" value="1"/>
</dbReference>
<keyword evidence="6" id="KW-1185">Reference proteome</keyword>
<evidence type="ECO:0000259" key="4">
    <source>
        <dbReference type="Pfam" id="PF22691"/>
    </source>
</evidence>
<dbReference type="SUPFAM" id="SSF53901">
    <property type="entry name" value="Thiolase-like"/>
    <property type="match status" value="2"/>
</dbReference>
<evidence type="ECO:0000256" key="1">
    <source>
        <dbReference type="ARBA" id="ARBA00023229"/>
    </source>
</evidence>
<evidence type="ECO:0000313" key="6">
    <source>
        <dbReference type="Proteomes" id="UP000199112"/>
    </source>
</evidence>
<dbReference type="RefSeq" id="WP_090506308.1">
    <property type="nucleotide sequence ID" value="NZ_FNWL01000001.1"/>
</dbReference>
<dbReference type="Pfam" id="PF00108">
    <property type="entry name" value="Thiolase_N"/>
    <property type="match status" value="1"/>
</dbReference>
<dbReference type="InterPro" id="IPR002155">
    <property type="entry name" value="Thiolase"/>
</dbReference>
<dbReference type="EMBL" id="FNWL01000001">
    <property type="protein sequence ID" value="SEH13522.1"/>
    <property type="molecule type" value="Genomic_DNA"/>
</dbReference>